<accession>A0A226X3Z6</accession>
<comment type="caution">
    <text evidence="2">The sequence shown here is derived from an EMBL/GenBank/DDBJ whole genome shotgun (WGS) entry which is preliminary data.</text>
</comment>
<dbReference type="GO" id="GO:0016740">
    <property type="term" value="F:transferase activity"/>
    <property type="evidence" value="ECO:0007669"/>
    <property type="project" value="UniProtKB-KW"/>
</dbReference>
<feature type="domain" description="Amidase" evidence="1">
    <location>
        <begin position="30"/>
        <end position="439"/>
    </location>
</feature>
<evidence type="ECO:0000313" key="2">
    <source>
        <dbReference type="EMBL" id="OXC77608.1"/>
    </source>
</evidence>
<proteinExistence type="predicted"/>
<sequence length="450" mass="46747">MSIFPVTAIELSRAYAAGEADPVEVAEAALLKASAAPTVFLTVTAERARFEAEASARRWHEGRPLSALDGVPIAWKDLFDIAGTVTTAGSAVFAERPSATKDAPLVAAGTRAGMVCIGKTGLSEFAFSGLGLNPHFGTATNLSLDGGRRAPGGSSSGAAVAVAGGIVPIAIGTDTGGSIRVPSAFNGLTGYRASGARYSRGGMVALSATLDTCGPLAANVTDCTAFDAAVRSIQPPSSTDTAALVGTRFIVDPDLFERYSVTPAVAKNFERLVARLEHAGAVIERKPLVVLAAVRDLIHDQGWLGGLEASAMHRVLLDSPDAERIDQRVRVRLEANRAVPSGRLEHLLARRKELIEAFAKETSGATLVMPTTPHVTPLLAPLEADPELFARVNLQTLAMTMLGSFLDTPAVAMPSGVDVAGLPTSAQLMRAQGDDDALLRLAAALEAAVR</sequence>
<name>A0A226X3Z6_CABSO</name>
<evidence type="ECO:0000313" key="3">
    <source>
        <dbReference type="Proteomes" id="UP000214720"/>
    </source>
</evidence>
<evidence type="ECO:0000259" key="1">
    <source>
        <dbReference type="Pfam" id="PF01425"/>
    </source>
</evidence>
<gene>
    <name evidence="2" type="ORF">BSU04_15985</name>
</gene>
<dbReference type="AlphaFoldDB" id="A0A226X3Z6"/>
<reference evidence="3" key="1">
    <citation type="submission" date="2017-01" db="EMBL/GenBank/DDBJ databases">
        <title>Genome Analysis of Deinococcus marmoris KOPRI26562.</title>
        <authorList>
            <person name="Kim J.H."/>
            <person name="Oh H.-M."/>
        </authorList>
    </citation>
    <scope>NUCLEOTIDE SEQUENCE [LARGE SCALE GENOMIC DNA]</scope>
    <source>
        <strain evidence="3">PAMC 26633</strain>
    </source>
</reference>
<dbReference type="OrthoDB" id="112488at2"/>
<dbReference type="PROSITE" id="PS00571">
    <property type="entry name" value="AMIDASES"/>
    <property type="match status" value="1"/>
</dbReference>
<dbReference type="SUPFAM" id="SSF75304">
    <property type="entry name" value="Amidase signature (AS) enzymes"/>
    <property type="match status" value="1"/>
</dbReference>
<protein>
    <submittedName>
        <fullName evidence="2">Asp-tRNAAsn/Glu-tRNAGln amidotransferase A subunit</fullName>
    </submittedName>
</protein>
<dbReference type="InterPro" id="IPR000120">
    <property type="entry name" value="Amidase"/>
</dbReference>
<dbReference type="InterPro" id="IPR023631">
    <property type="entry name" value="Amidase_dom"/>
</dbReference>
<dbReference type="EMBL" id="MTHB01000099">
    <property type="protein sequence ID" value="OXC77608.1"/>
    <property type="molecule type" value="Genomic_DNA"/>
</dbReference>
<dbReference type="NCBIfam" id="NF004766">
    <property type="entry name" value="PRK06102.1"/>
    <property type="match status" value="1"/>
</dbReference>
<dbReference type="InterPro" id="IPR020556">
    <property type="entry name" value="Amidase_CS"/>
</dbReference>
<dbReference type="Proteomes" id="UP000214720">
    <property type="component" value="Unassembled WGS sequence"/>
</dbReference>
<dbReference type="Pfam" id="PF01425">
    <property type="entry name" value="Amidase"/>
    <property type="match status" value="1"/>
</dbReference>
<dbReference type="PANTHER" id="PTHR11895:SF176">
    <property type="entry name" value="AMIDASE AMID-RELATED"/>
    <property type="match status" value="1"/>
</dbReference>
<dbReference type="Gene3D" id="3.90.1300.10">
    <property type="entry name" value="Amidase signature (AS) domain"/>
    <property type="match status" value="1"/>
</dbReference>
<keyword evidence="2" id="KW-0808">Transferase</keyword>
<dbReference type="InterPro" id="IPR036928">
    <property type="entry name" value="AS_sf"/>
</dbReference>
<dbReference type="RefSeq" id="WP_089161372.1">
    <property type="nucleotide sequence ID" value="NZ_MTHB01000099.1"/>
</dbReference>
<organism evidence="2 3">
    <name type="scientific">Caballeronia sordidicola</name>
    <name type="common">Burkholderia sordidicola</name>
    <dbReference type="NCBI Taxonomy" id="196367"/>
    <lineage>
        <taxon>Bacteria</taxon>
        <taxon>Pseudomonadati</taxon>
        <taxon>Pseudomonadota</taxon>
        <taxon>Betaproteobacteria</taxon>
        <taxon>Burkholderiales</taxon>
        <taxon>Burkholderiaceae</taxon>
        <taxon>Caballeronia</taxon>
    </lineage>
</organism>
<dbReference type="PANTHER" id="PTHR11895">
    <property type="entry name" value="TRANSAMIDASE"/>
    <property type="match status" value="1"/>
</dbReference>